<reference evidence="1 2" key="1">
    <citation type="submission" date="2018-12" db="EMBL/GenBank/DDBJ databases">
        <title>The Draft Genome Sequence of the Soil Bacterium Pedobacter tournemirensis R1.</title>
        <authorList>
            <person name="He J."/>
        </authorList>
    </citation>
    <scope>NUCLEOTIDE SEQUENCE [LARGE SCALE GENOMIC DNA]</scope>
    <source>
        <strain evidence="1 2">R1</strain>
    </source>
</reference>
<dbReference type="Proteomes" id="UP000290848">
    <property type="component" value="Unassembled WGS sequence"/>
</dbReference>
<comment type="caution">
    <text evidence="1">The sequence shown here is derived from an EMBL/GenBank/DDBJ whole genome shotgun (WGS) entry which is preliminary data.</text>
</comment>
<gene>
    <name evidence="1" type="ORF">EKH83_13115</name>
</gene>
<accession>A0A4Q0M8G5</accession>
<sequence>MRRFTILPVVFLWMLLSNCGKDDSALSFNTPRNIYDLAVEGGINTYTKTQYIRLSKPAFHPDSLPKPISDAHVEVNDGSRNIAFSETSVAGVYSGIIERNNNYNQAYKLTIRYNNKEYTASDTLRQVVNIIDDFIPLSVVRVSGDKVKITIPKHTFGYLNPSRWMIAYSGIPFWNPSRFEEMLYYSYTHSRGSPNSQYPLTDQNRESELPQDGIITIYKFSLSENYARYLYSLFQETEWRGVFSGTPARARGNITGNAEGYFSVTDVDMRRYRAGELVR</sequence>
<evidence type="ECO:0000313" key="1">
    <source>
        <dbReference type="EMBL" id="RXF69089.1"/>
    </source>
</evidence>
<dbReference type="Pfam" id="PF14054">
    <property type="entry name" value="DUF4249"/>
    <property type="match status" value="1"/>
</dbReference>
<dbReference type="EMBL" id="RXOC01000008">
    <property type="protein sequence ID" value="RXF69089.1"/>
    <property type="molecule type" value="Genomic_DNA"/>
</dbReference>
<evidence type="ECO:0000313" key="2">
    <source>
        <dbReference type="Proteomes" id="UP000290848"/>
    </source>
</evidence>
<protein>
    <submittedName>
        <fullName evidence="1">DUF4249 family protein</fullName>
    </submittedName>
</protein>
<dbReference type="AlphaFoldDB" id="A0A4Q0M8G5"/>
<organism evidence="1 2">
    <name type="scientific">Arcticibacter tournemirensis</name>
    <dbReference type="NCBI Taxonomy" id="699437"/>
    <lineage>
        <taxon>Bacteria</taxon>
        <taxon>Pseudomonadati</taxon>
        <taxon>Bacteroidota</taxon>
        <taxon>Sphingobacteriia</taxon>
        <taxon>Sphingobacteriales</taxon>
        <taxon>Sphingobacteriaceae</taxon>
        <taxon>Arcticibacter</taxon>
    </lineage>
</organism>
<dbReference type="RefSeq" id="WP_128769897.1">
    <property type="nucleotide sequence ID" value="NZ_RXOC01000008.1"/>
</dbReference>
<name>A0A4Q0M8G5_9SPHI</name>
<dbReference type="InterPro" id="IPR025345">
    <property type="entry name" value="DUF4249"/>
</dbReference>
<proteinExistence type="predicted"/>